<evidence type="ECO:0000313" key="1">
    <source>
        <dbReference type="EMBL" id="KTR01415.1"/>
    </source>
</evidence>
<dbReference type="AlphaFoldDB" id="A0A175RGP0"/>
<dbReference type="InterPro" id="IPR053143">
    <property type="entry name" value="Arylsulfate_ST"/>
</dbReference>
<gene>
    <name evidence="1" type="ORF">NS365_22785</name>
</gene>
<dbReference type="Proteomes" id="UP000078529">
    <property type="component" value="Unassembled WGS sequence"/>
</dbReference>
<dbReference type="SUPFAM" id="SSF50998">
    <property type="entry name" value="Quinoprotein alcohol dehydrogenase-like"/>
    <property type="match status" value="1"/>
</dbReference>
<dbReference type="EMBL" id="LDQA01000102">
    <property type="protein sequence ID" value="KTR01415.1"/>
    <property type="molecule type" value="Genomic_DNA"/>
</dbReference>
<protein>
    <submittedName>
        <fullName evidence="1">Arylsulfotransferase domain protein</fullName>
    </submittedName>
</protein>
<name>A0A175RGP0_9HYPH</name>
<keyword evidence="1" id="KW-0808">Transferase</keyword>
<dbReference type="RefSeq" id="WP_058602571.1">
    <property type="nucleotide sequence ID" value="NZ_LDQA01000102.1"/>
</dbReference>
<comment type="caution">
    <text evidence="1">The sequence shown here is derived from an EMBL/GenBank/DDBJ whole genome shotgun (WGS) entry which is preliminary data.</text>
</comment>
<dbReference type="InterPro" id="IPR011047">
    <property type="entry name" value="Quinoprotein_ADH-like_sf"/>
</dbReference>
<dbReference type="Gene3D" id="2.130.10.10">
    <property type="entry name" value="YVTN repeat-like/Quinoprotein amine dehydrogenase"/>
    <property type="match status" value="1"/>
</dbReference>
<dbReference type="PANTHER" id="PTHR35340">
    <property type="entry name" value="PQQ ENZYME REPEAT PROTEIN-RELATED"/>
    <property type="match status" value="1"/>
</dbReference>
<dbReference type="PANTHER" id="PTHR35340:SF5">
    <property type="entry name" value="ASST-DOMAIN-CONTAINING PROTEIN"/>
    <property type="match status" value="1"/>
</dbReference>
<reference evidence="1 2" key="1">
    <citation type="journal article" date="2016" name="Front. Microbiol.">
        <title>Genomic Resource of Rice Seed Associated Bacteria.</title>
        <authorList>
            <person name="Midha S."/>
            <person name="Bansal K."/>
            <person name="Sharma S."/>
            <person name="Kumar N."/>
            <person name="Patil P.P."/>
            <person name="Chaudhry V."/>
            <person name="Patil P.B."/>
        </authorList>
    </citation>
    <scope>NUCLEOTIDE SEQUENCE [LARGE SCALE GENOMIC DNA]</scope>
    <source>
        <strain evidence="1 2">NS365</strain>
    </source>
</reference>
<organism evidence="1 2">
    <name type="scientific">Aureimonas ureilytica</name>
    <dbReference type="NCBI Taxonomy" id="401562"/>
    <lineage>
        <taxon>Bacteria</taxon>
        <taxon>Pseudomonadati</taxon>
        <taxon>Pseudomonadota</taxon>
        <taxon>Alphaproteobacteria</taxon>
        <taxon>Hyphomicrobiales</taxon>
        <taxon>Aurantimonadaceae</taxon>
        <taxon>Aureimonas</taxon>
    </lineage>
</organism>
<sequence>MSIPVVVEPSAADQVTLRRRSVGLTAYDPARSAGGYTLFAPQTGGGSVYLVDIEGQVVHRWQMPVRPGRDAVILPNGNLGYNGSHSDPFRPYPVWPLWRGGDFYEATPQGEIVWRFEDPRHHHDAQWLANGDLLYATVEPLSEAVSARVTGGDPSRDAPDGIVQGDVIRQVNRQGETVWRWAAGDHLAPEDYPIHPIFDRRHWPFVNGLGETRDGLVLMSLRVTSGIIAVERETGAIAWRIGADKLAQQHTPIEMADGSILCFDNGNLRSGVTAPYSRAVQIDPRSGRTVWEYADPLKPAFFSPYMGSAERLANGNTFVCESAFGRLFEVTPDGDIVWEYVIPFFGEYPDDGSRDYAAGLQNSVFRAHRYSADQIPWLKR</sequence>
<dbReference type="InterPro" id="IPR039535">
    <property type="entry name" value="ASST-like"/>
</dbReference>
<dbReference type="GO" id="GO:0016740">
    <property type="term" value="F:transferase activity"/>
    <property type="evidence" value="ECO:0007669"/>
    <property type="project" value="UniProtKB-KW"/>
</dbReference>
<dbReference type="InterPro" id="IPR015943">
    <property type="entry name" value="WD40/YVTN_repeat-like_dom_sf"/>
</dbReference>
<keyword evidence="2" id="KW-1185">Reference proteome</keyword>
<accession>A0A175RGP0</accession>
<dbReference type="Pfam" id="PF14269">
    <property type="entry name" value="Arylsulfotran_2"/>
    <property type="match status" value="1"/>
</dbReference>
<evidence type="ECO:0000313" key="2">
    <source>
        <dbReference type="Proteomes" id="UP000078529"/>
    </source>
</evidence>
<dbReference type="PATRIC" id="fig|401562.4.peg.375"/>
<proteinExistence type="predicted"/>